<gene>
    <name evidence="2" type="ORF">SAMN04487865_10193</name>
</gene>
<dbReference type="PANTHER" id="PTHR34825">
    <property type="entry name" value="CONSERVED PROTEIN, WITH A WEAK D-GALACTARATE DEHYDRATASE/ALTRONATE HYDROLASE DOMAIN"/>
    <property type="match status" value="1"/>
</dbReference>
<dbReference type="SUPFAM" id="SSF52540">
    <property type="entry name" value="P-loop containing nucleoside triphosphate hydrolases"/>
    <property type="match status" value="1"/>
</dbReference>
<evidence type="ECO:0000313" key="2">
    <source>
        <dbReference type="EMBL" id="SFK05890.1"/>
    </source>
</evidence>
<dbReference type="OrthoDB" id="7066699at2"/>
<dbReference type="EMBL" id="FOSF01000019">
    <property type="protein sequence ID" value="SFK05890.1"/>
    <property type="molecule type" value="Genomic_DNA"/>
</dbReference>
<dbReference type="InterPro" id="IPR027417">
    <property type="entry name" value="P-loop_NTPase"/>
</dbReference>
<accession>A0A662Z8T6</accession>
<dbReference type="AlphaFoldDB" id="A0A662Z8T6"/>
<dbReference type="InterPro" id="IPR018631">
    <property type="entry name" value="AAA-ATPase-like_dom"/>
</dbReference>
<protein>
    <submittedName>
        <fullName evidence="2">PD-(D/E)XK nuclease superfamily protein</fullName>
    </submittedName>
</protein>
<dbReference type="Gene3D" id="3.40.50.300">
    <property type="entry name" value="P-loop containing nucleotide triphosphate hydrolases"/>
    <property type="match status" value="1"/>
</dbReference>
<organism evidence="2 3">
    <name type="scientific">Succinivibrio dextrinosolvens</name>
    <dbReference type="NCBI Taxonomy" id="83771"/>
    <lineage>
        <taxon>Bacteria</taxon>
        <taxon>Pseudomonadati</taxon>
        <taxon>Pseudomonadota</taxon>
        <taxon>Gammaproteobacteria</taxon>
        <taxon>Aeromonadales</taxon>
        <taxon>Succinivibrionaceae</taxon>
        <taxon>Succinivibrio</taxon>
    </lineage>
</organism>
<dbReference type="Pfam" id="PF08011">
    <property type="entry name" value="PDDEXK_9"/>
    <property type="match status" value="1"/>
</dbReference>
<keyword evidence="3" id="KW-1185">Reference proteome</keyword>
<dbReference type="InterPro" id="IPR012547">
    <property type="entry name" value="PDDEXK_9"/>
</dbReference>
<evidence type="ECO:0000313" key="3">
    <source>
        <dbReference type="Proteomes" id="UP000243374"/>
    </source>
</evidence>
<dbReference type="Pfam" id="PF09820">
    <property type="entry name" value="AAA-ATPase_like"/>
    <property type="match status" value="1"/>
</dbReference>
<dbReference type="PANTHER" id="PTHR34825:SF1">
    <property type="entry name" value="AAA-ATPASE-LIKE DOMAIN-CONTAINING PROTEIN"/>
    <property type="match status" value="1"/>
</dbReference>
<feature type="domain" description="AAA-ATPase-like" evidence="1">
    <location>
        <begin position="16"/>
        <end position="204"/>
    </location>
</feature>
<dbReference type="RefSeq" id="WP_074840421.1">
    <property type="nucleotide sequence ID" value="NZ_FOSF01000019.1"/>
</dbReference>
<evidence type="ECO:0000259" key="1">
    <source>
        <dbReference type="Pfam" id="PF09820"/>
    </source>
</evidence>
<dbReference type="Proteomes" id="UP000243374">
    <property type="component" value="Unassembled WGS sequence"/>
</dbReference>
<name>A0A662Z8T6_9GAMM</name>
<sequence length="533" mass="61764">MSEYLNCGNESFFSEVDNYYVDKSETLAILNNSLNKRDRYICLTRPRRFGKSVNAKMINAYYSKGCDSKELFSVLKFANEPSFERELNKHNVISLDIVKMIGANNGINGIIEYITNQVIAELERTFPNSFTTKNNLFKALSEINSKTGEKFIVIIDEWDGIFRDHSHDEKLEIDYVDFLRTMFKGNDSDRVIELAYITGILPIKRYNTQSALNNFTEYTVLSSGDFSPFYGFTEDEVKVICKEHDLDFNETRRWYDGYVLGGLHMYNPNSIMQLIKFKEHKSYWGNTASFESVSDLISMNFEGLKDDIFMMLDGSKIPLRDTLGFNVSLSSIKTKDDAMTYLTHLGYLAYTNGRVYVPNEEVRIILKKVVEDCHFDEYIRLIKDSQEILEKTYEGDCTYVADCIRKYHSKYSSVIKYNSEETLSYVVQNAYLACIENYYKPVREMPSGEGFADILYIPKREADRNIPALVIELKWNKDAQTALEQIKEKLYTESLEDYCGNIILVGINYDKATKEHSCLIEQMKKNVECIKSF</sequence>
<reference evidence="2 3" key="1">
    <citation type="submission" date="2016-10" db="EMBL/GenBank/DDBJ databases">
        <authorList>
            <person name="Varghese N."/>
            <person name="Submissions S."/>
        </authorList>
    </citation>
    <scope>NUCLEOTIDE SEQUENCE [LARGE SCALE GENOMIC DNA]</scope>
    <source>
        <strain evidence="2 3">22B</strain>
    </source>
</reference>
<proteinExistence type="predicted"/>